<evidence type="ECO:0000313" key="1">
    <source>
        <dbReference type="EMBL" id="PUA33655.1"/>
    </source>
</evidence>
<organism evidence="1 2">
    <name type="scientific">Zestosphaera tikiterensis</name>
    <dbReference type="NCBI Taxonomy" id="1973259"/>
    <lineage>
        <taxon>Archaea</taxon>
        <taxon>Thermoproteota</taxon>
        <taxon>Thermoprotei</taxon>
        <taxon>Desulfurococcales</taxon>
        <taxon>Desulfurococcaceae</taxon>
        <taxon>Zestosphaera</taxon>
    </lineage>
</organism>
<dbReference type="EMBL" id="NBVN01000002">
    <property type="protein sequence ID" value="PUA33655.1"/>
    <property type="molecule type" value="Genomic_DNA"/>
</dbReference>
<dbReference type="Proteomes" id="UP000244093">
    <property type="component" value="Unassembled WGS sequence"/>
</dbReference>
<comment type="caution">
    <text evidence="1">The sequence shown here is derived from an EMBL/GenBank/DDBJ whole genome shotgun (WGS) entry which is preliminary data.</text>
</comment>
<sequence length="290" mass="31776">MKRSHIALLIIGVGLLSGLIVFSELNPLKLFEVNVSVQVPSEENVIELKLDVRNSSGSVTYSNVSSLYLDRDVNVMFKLLSAEVNGDVKITLSGQVTLVSDDGIKYVVPMPCLFANNGCFRVLMLIPGYDTPMSLPRGKYSISLTLTWYGASGEGIIKLRVGLVEETVEVVKIGSRPENTTGWVTVEGSTKSYAVLVDPKAVKVGGCLYATHVWVWIFTPSNTTDVKNVKVVVEDLYSGKQLYNADVDLDKSGIYREALMKVILPQGKYILKIFITPETALQTTLSVETC</sequence>
<name>A0A2R7Y810_9CREN</name>
<reference evidence="1 2" key="1">
    <citation type="journal article" date="2018" name="Syst. Appl. Microbiol.">
        <title>A new symbiotic nanoarchaeote (Candidatus Nanoclepta minutus) and its host (Zestosphaera tikiterensis gen. nov., sp. nov.) from a New Zealand hot spring.</title>
        <authorList>
            <person name="St John E."/>
            <person name="Liu Y."/>
            <person name="Podar M."/>
            <person name="Stott M.B."/>
            <person name="Meneghin J."/>
            <person name="Chen Z."/>
            <person name="Lagutin K."/>
            <person name="Mitchell K."/>
            <person name="Reysenbach A.L."/>
        </authorList>
    </citation>
    <scope>NUCLEOTIDE SEQUENCE [LARGE SCALE GENOMIC DNA]</scope>
    <source>
        <strain evidence="1">NZ3</strain>
    </source>
</reference>
<protein>
    <submittedName>
        <fullName evidence="1">Uncharacterized protein</fullName>
    </submittedName>
</protein>
<dbReference type="AlphaFoldDB" id="A0A2R7Y810"/>
<accession>A0A2R7Y810</accession>
<gene>
    <name evidence="1" type="ORF">B7O98_04385</name>
</gene>
<proteinExistence type="predicted"/>
<evidence type="ECO:0000313" key="2">
    <source>
        <dbReference type="Proteomes" id="UP000244093"/>
    </source>
</evidence>